<dbReference type="PROSITE" id="PS51762">
    <property type="entry name" value="GH16_2"/>
    <property type="match status" value="1"/>
</dbReference>
<dbReference type="Pfam" id="PF00722">
    <property type="entry name" value="Glyco_hydro_16"/>
    <property type="match status" value="1"/>
</dbReference>
<dbReference type="PANTHER" id="PTHR10963">
    <property type="entry name" value="GLYCOSYL HYDROLASE-RELATED"/>
    <property type="match status" value="1"/>
</dbReference>
<organism evidence="4 5">
    <name type="scientific">Halanaerobacter jeridensis</name>
    <dbReference type="NCBI Taxonomy" id="706427"/>
    <lineage>
        <taxon>Bacteria</taxon>
        <taxon>Bacillati</taxon>
        <taxon>Bacillota</taxon>
        <taxon>Clostridia</taxon>
        <taxon>Halanaerobiales</taxon>
        <taxon>Halobacteroidaceae</taxon>
        <taxon>Halanaerobacter</taxon>
    </lineage>
</organism>
<evidence type="ECO:0000256" key="1">
    <source>
        <dbReference type="ARBA" id="ARBA00006865"/>
    </source>
</evidence>
<dbReference type="Gene3D" id="2.60.120.260">
    <property type="entry name" value="Galactose-binding domain-like"/>
    <property type="match status" value="2"/>
</dbReference>
<feature type="domain" description="GH16" evidence="3">
    <location>
        <begin position="289"/>
        <end position="533"/>
    </location>
</feature>
<keyword evidence="2" id="KW-0378">Hydrolase</keyword>
<dbReference type="InterPro" id="IPR050546">
    <property type="entry name" value="Glycosyl_Hydrlase_16"/>
</dbReference>
<accession>A0A938XQV9</accession>
<protein>
    <submittedName>
        <fullName evidence="4">Beta-glucanase (GH16 family)</fullName>
    </submittedName>
</protein>
<sequence length="718" mass="80713">MNSKHKISFVLILGLILLTVLSGCKGGEAGSGTSQLIVNVTNQEVTNPEVSVLYKDKEVAKKEGAQVQFELKNVLYQVQVQSEEYGSKTYDVYVYDDNTLDINLKGSNNLLGNGTFTSGLSTNEPDKNGRVDTEDNWILYTNSGGAAQAFIKDEQAKVRVSSAGNNPHSVQFIQAPVTLERGAKYKVTFDAKTAIGTKKMHLKVGADGNRGWSGYIEEQKELNNQWSHYQAEFSMAQETDEYARFELWFLNKGTYFLDNVKMVKVGQEELAEEGTKTEADENKVENWELVWKDEFNGEEVNEEKWTFEVGNGHKQGIPGWGNAELQYYTDGENAKIEDGKLVITAREEQVSDSYGSYDYTSTRMITQNKFSKAYGKFEIRAKMPEGQGIWPAIWMLGSDIGEVGWPKCGEIDIMEYIGDSPSKVHGTVHGPVSGGAGIGSTYKLPDGEKFSEEFHTFMMEWDEDEVEFYVDDTLFHVVNKDEVGDKEWVYDHPHFLILNLAVGGHWPGNPDETTEFPQTMEVDYIRVYEDTNSEDITGEEKWDSEYEEEWKEAKKQKENNLSINEVVNGDFANDIANDPSNKRDNWYVWAGEGGKISSHSVENGEAKINVADIGNKSWNAQFNQWLKLEPGTTYEVSFEARAEKARDINVKLLHPKDYTVYGDGVKELSSGMESYSMQVTIPEDSDDIVNLSFELGAVSGQSKATAVYFDNVSIEKID</sequence>
<dbReference type="EMBL" id="JAFBDQ010000002">
    <property type="protein sequence ID" value="MBM7555693.1"/>
    <property type="molecule type" value="Genomic_DNA"/>
</dbReference>
<dbReference type="InterPro" id="IPR003305">
    <property type="entry name" value="CenC_carb-bd"/>
</dbReference>
<dbReference type="InterPro" id="IPR000757">
    <property type="entry name" value="Beta-glucanase-like"/>
</dbReference>
<proteinExistence type="inferred from homology"/>
<dbReference type="GO" id="GO:0004553">
    <property type="term" value="F:hydrolase activity, hydrolyzing O-glycosyl compounds"/>
    <property type="evidence" value="ECO:0007669"/>
    <property type="project" value="InterPro"/>
</dbReference>
<comment type="caution">
    <text evidence="4">The sequence shown here is derived from an EMBL/GenBank/DDBJ whole genome shotgun (WGS) entry which is preliminary data.</text>
</comment>
<name>A0A938XQV9_9FIRM</name>
<dbReference type="GO" id="GO:0005975">
    <property type="term" value="P:carbohydrate metabolic process"/>
    <property type="evidence" value="ECO:0007669"/>
    <property type="project" value="InterPro"/>
</dbReference>
<dbReference type="Proteomes" id="UP000774000">
    <property type="component" value="Unassembled WGS sequence"/>
</dbReference>
<gene>
    <name evidence="4" type="ORF">JOC47_000518</name>
</gene>
<evidence type="ECO:0000259" key="3">
    <source>
        <dbReference type="PROSITE" id="PS51762"/>
    </source>
</evidence>
<evidence type="ECO:0000313" key="5">
    <source>
        <dbReference type="Proteomes" id="UP000774000"/>
    </source>
</evidence>
<reference evidence="4" key="1">
    <citation type="submission" date="2021-01" db="EMBL/GenBank/DDBJ databases">
        <title>Genomic Encyclopedia of Type Strains, Phase IV (KMG-IV): sequencing the most valuable type-strain genomes for metagenomic binning, comparative biology and taxonomic classification.</title>
        <authorList>
            <person name="Goeker M."/>
        </authorList>
    </citation>
    <scope>NUCLEOTIDE SEQUENCE</scope>
    <source>
        <strain evidence="4">DSM 23230</strain>
    </source>
</reference>
<dbReference type="PANTHER" id="PTHR10963:SF55">
    <property type="entry name" value="GLYCOSIDE HYDROLASE FAMILY 16 PROTEIN"/>
    <property type="match status" value="1"/>
</dbReference>
<dbReference type="RefSeq" id="WP_204700416.1">
    <property type="nucleotide sequence ID" value="NZ_JAFBDQ010000002.1"/>
</dbReference>
<dbReference type="InterPro" id="IPR008979">
    <property type="entry name" value="Galactose-bd-like_sf"/>
</dbReference>
<dbReference type="AlphaFoldDB" id="A0A938XQV9"/>
<dbReference type="PROSITE" id="PS51257">
    <property type="entry name" value="PROKAR_LIPOPROTEIN"/>
    <property type="match status" value="1"/>
</dbReference>
<evidence type="ECO:0000256" key="2">
    <source>
        <dbReference type="ARBA" id="ARBA00022801"/>
    </source>
</evidence>
<comment type="similarity">
    <text evidence="1">Belongs to the glycosyl hydrolase 16 family.</text>
</comment>
<dbReference type="SUPFAM" id="SSF49899">
    <property type="entry name" value="Concanavalin A-like lectins/glucanases"/>
    <property type="match status" value="1"/>
</dbReference>
<dbReference type="Pfam" id="PF02018">
    <property type="entry name" value="CBM_4_9"/>
    <property type="match status" value="2"/>
</dbReference>
<evidence type="ECO:0000313" key="4">
    <source>
        <dbReference type="EMBL" id="MBM7555693.1"/>
    </source>
</evidence>
<keyword evidence="5" id="KW-1185">Reference proteome</keyword>
<dbReference type="InterPro" id="IPR013320">
    <property type="entry name" value="ConA-like_dom_sf"/>
</dbReference>
<dbReference type="Gene3D" id="2.60.120.200">
    <property type="match status" value="1"/>
</dbReference>
<dbReference type="SUPFAM" id="SSF49785">
    <property type="entry name" value="Galactose-binding domain-like"/>
    <property type="match status" value="2"/>
</dbReference>
<dbReference type="CDD" id="cd08023">
    <property type="entry name" value="GH16_laminarinase_like"/>
    <property type="match status" value="1"/>
</dbReference>